<feature type="domain" description="HAMP" evidence="6">
    <location>
        <begin position="316"/>
        <end position="368"/>
    </location>
</feature>
<proteinExistence type="predicted"/>
<evidence type="ECO:0000313" key="7">
    <source>
        <dbReference type="EMBL" id="RZT02981.1"/>
    </source>
</evidence>
<keyword evidence="5" id="KW-1133">Transmembrane helix</keyword>
<reference evidence="7 8" key="1">
    <citation type="submission" date="2019-02" db="EMBL/GenBank/DDBJ databases">
        <title>Genomic Encyclopedia of Type Strains, Phase IV (KMG-IV): sequencing the most valuable type-strain genomes for metagenomic binning, comparative biology and taxonomic classification.</title>
        <authorList>
            <person name="Goeker M."/>
        </authorList>
    </citation>
    <scope>NUCLEOTIDE SEQUENCE [LARGE SCALE GENOMIC DNA]</scope>
    <source>
        <strain evidence="7 8">DSM 29486</strain>
    </source>
</reference>
<dbReference type="GO" id="GO:0016020">
    <property type="term" value="C:membrane"/>
    <property type="evidence" value="ECO:0007669"/>
    <property type="project" value="UniProtKB-SubCell"/>
</dbReference>
<dbReference type="InterPro" id="IPR010559">
    <property type="entry name" value="Sig_transdc_His_kin_internal"/>
</dbReference>
<evidence type="ECO:0000259" key="6">
    <source>
        <dbReference type="PROSITE" id="PS50885"/>
    </source>
</evidence>
<keyword evidence="3" id="KW-0808">Transferase</keyword>
<comment type="subcellular location">
    <subcellularLocation>
        <location evidence="1">Membrane</location>
    </subcellularLocation>
</comment>
<dbReference type="SUPFAM" id="SSF158472">
    <property type="entry name" value="HAMP domain-like"/>
    <property type="match status" value="1"/>
</dbReference>
<dbReference type="InterPro" id="IPR050640">
    <property type="entry name" value="Bact_2-comp_sensor_kinase"/>
</dbReference>
<dbReference type="Proteomes" id="UP000292927">
    <property type="component" value="Unassembled WGS sequence"/>
</dbReference>
<feature type="transmembrane region" description="Helical" evidence="5">
    <location>
        <begin position="12"/>
        <end position="36"/>
    </location>
</feature>
<keyword evidence="4 7" id="KW-0418">Kinase</keyword>
<dbReference type="Pfam" id="PF00672">
    <property type="entry name" value="HAMP"/>
    <property type="match status" value="1"/>
</dbReference>
<dbReference type="InterPro" id="IPR036890">
    <property type="entry name" value="HATPase_C_sf"/>
</dbReference>
<protein>
    <submittedName>
        <fullName evidence="7">Two-component system sensor histidine kinase YesM</fullName>
    </submittedName>
</protein>
<dbReference type="RefSeq" id="WP_130433806.1">
    <property type="nucleotide sequence ID" value="NZ_SGXF01000001.1"/>
</dbReference>
<dbReference type="Pfam" id="PF02518">
    <property type="entry name" value="HATPase_c"/>
    <property type="match status" value="1"/>
</dbReference>
<organism evidence="7 8">
    <name type="scientific">Cuneatibacter caecimuris</name>
    <dbReference type="NCBI Taxonomy" id="1796618"/>
    <lineage>
        <taxon>Bacteria</taxon>
        <taxon>Bacillati</taxon>
        <taxon>Bacillota</taxon>
        <taxon>Clostridia</taxon>
        <taxon>Lachnospirales</taxon>
        <taxon>Lachnospiraceae</taxon>
        <taxon>Cuneatibacter</taxon>
    </lineage>
</organism>
<sequence length="594" mass="67981">MNKYRNFSLQKKLVVALILCIVFPLTVIGIVLNVFFSRNIRTKEYQLNQMTVNQVGQDLEQFFKNVEDLKYYCLTSYSVQDIVKGKGDANDYSSVGNWMEQTLRNDRSYYSVSLLNLDKNVKIQRGQYLLVEDQESINRAQEMLGGGFWTGPHTEQRVAGSENDVLETVISYYCGINDYEHINKIIATLAVNLKESEVARLYSGYMNHGSLNSCIVDEKGTVISSVDKSLLGEKLDQYKLVRDTYRIQGDGYITTSADREQAAVFYVRIPSRSWYLVNIVPTKVFMAGSNSGVIVILLSLALCVIFGIAFALIQKRYIISPILRLLEQIGEMKKGNFLRYNLVSSGDEIGVLNREFDDMSHKLQNLIEEVYTTKIKEQEAELKMLISQINPHFLYNTLDSIHWMAIKNRDYEAGDQLEALSEIFRHVLSRGREMVTLQNELDFLQNYILIMQARFGSRVKVHVQIPEEMKEYKIPKLLIQPLVENAILHGLEPKKEGGLITVTASRAGAGMEIAVEDNGVGADEEQIRKRMHEHSQLQDTFALCNIDERIKLKYGKEYGLHFESQIDRGCRVTLMLPVEEKEVQYEDTADDRGR</sequence>
<evidence type="ECO:0000256" key="3">
    <source>
        <dbReference type="ARBA" id="ARBA00022679"/>
    </source>
</evidence>
<dbReference type="Gene3D" id="3.30.565.10">
    <property type="entry name" value="Histidine kinase-like ATPase, C-terminal domain"/>
    <property type="match status" value="1"/>
</dbReference>
<dbReference type="CDD" id="cd06225">
    <property type="entry name" value="HAMP"/>
    <property type="match status" value="1"/>
</dbReference>
<name>A0A4Q7PPN6_9FIRM</name>
<dbReference type="EMBL" id="SGXF01000001">
    <property type="protein sequence ID" value="RZT02981.1"/>
    <property type="molecule type" value="Genomic_DNA"/>
</dbReference>
<dbReference type="Pfam" id="PF06580">
    <property type="entry name" value="His_kinase"/>
    <property type="match status" value="1"/>
</dbReference>
<dbReference type="OrthoDB" id="9809348at2"/>
<evidence type="ECO:0000256" key="1">
    <source>
        <dbReference type="ARBA" id="ARBA00004370"/>
    </source>
</evidence>
<keyword evidence="8" id="KW-1185">Reference proteome</keyword>
<feature type="transmembrane region" description="Helical" evidence="5">
    <location>
        <begin position="292"/>
        <end position="313"/>
    </location>
</feature>
<dbReference type="InterPro" id="IPR003660">
    <property type="entry name" value="HAMP_dom"/>
</dbReference>
<evidence type="ECO:0000256" key="4">
    <source>
        <dbReference type="ARBA" id="ARBA00022777"/>
    </source>
</evidence>
<dbReference type="PANTHER" id="PTHR34220">
    <property type="entry name" value="SENSOR HISTIDINE KINASE YPDA"/>
    <property type="match status" value="1"/>
</dbReference>
<dbReference type="GO" id="GO:0000155">
    <property type="term" value="F:phosphorelay sensor kinase activity"/>
    <property type="evidence" value="ECO:0007669"/>
    <property type="project" value="InterPro"/>
</dbReference>
<accession>A0A4Q7PPN6</accession>
<dbReference type="SMART" id="SM00304">
    <property type="entry name" value="HAMP"/>
    <property type="match status" value="1"/>
</dbReference>
<comment type="caution">
    <text evidence="7">The sequence shown here is derived from an EMBL/GenBank/DDBJ whole genome shotgun (WGS) entry which is preliminary data.</text>
</comment>
<dbReference type="PROSITE" id="PS50885">
    <property type="entry name" value="HAMP"/>
    <property type="match status" value="1"/>
</dbReference>
<evidence type="ECO:0000256" key="2">
    <source>
        <dbReference type="ARBA" id="ARBA00022553"/>
    </source>
</evidence>
<keyword evidence="5" id="KW-0472">Membrane</keyword>
<dbReference type="Gene3D" id="6.10.340.10">
    <property type="match status" value="1"/>
</dbReference>
<evidence type="ECO:0000313" key="8">
    <source>
        <dbReference type="Proteomes" id="UP000292927"/>
    </source>
</evidence>
<dbReference type="AlphaFoldDB" id="A0A4Q7PPN6"/>
<dbReference type="Gene3D" id="3.30.450.20">
    <property type="entry name" value="PAS domain"/>
    <property type="match status" value="1"/>
</dbReference>
<dbReference type="InterPro" id="IPR003594">
    <property type="entry name" value="HATPase_dom"/>
</dbReference>
<evidence type="ECO:0000256" key="5">
    <source>
        <dbReference type="SAM" id="Phobius"/>
    </source>
</evidence>
<keyword evidence="5" id="KW-0812">Transmembrane</keyword>
<gene>
    <name evidence="7" type="ORF">EV209_1114</name>
</gene>
<dbReference type="SUPFAM" id="SSF55874">
    <property type="entry name" value="ATPase domain of HSP90 chaperone/DNA topoisomerase II/histidine kinase"/>
    <property type="match status" value="1"/>
</dbReference>
<dbReference type="PANTHER" id="PTHR34220:SF7">
    <property type="entry name" value="SENSOR HISTIDINE KINASE YPDA"/>
    <property type="match status" value="1"/>
</dbReference>
<keyword evidence="2" id="KW-0597">Phosphoprotein</keyword>